<evidence type="ECO:0000256" key="1">
    <source>
        <dbReference type="SAM" id="Phobius"/>
    </source>
</evidence>
<name>A0AAP2XGH1_9BACT</name>
<keyword evidence="1" id="KW-0812">Transmembrane</keyword>
<dbReference type="EMBL" id="JANDWZ010000015">
    <property type="protein sequence ID" value="MCP9564475.1"/>
    <property type="molecule type" value="Genomic_DNA"/>
</dbReference>
<accession>A0AAP2XGH1</accession>
<proteinExistence type="predicted"/>
<evidence type="ECO:0000313" key="4">
    <source>
        <dbReference type="Proteomes" id="UP001209344"/>
    </source>
</evidence>
<evidence type="ECO:0000313" key="3">
    <source>
        <dbReference type="EMBL" id="MCW4127437.1"/>
    </source>
</evidence>
<reference evidence="3" key="2">
    <citation type="submission" date="2022-11" db="EMBL/GenBank/DDBJ databases">
        <title>Genomic repertoires linked with pathogenic potency of arthritogenic Prevotella copri isolated from the gut of rheumatoid arthritis patients.</title>
        <authorList>
            <person name="Nii T."/>
            <person name="Maeda Y."/>
            <person name="Motooka D."/>
            <person name="Naito M."/>
            <person name="Matsumoto Y."/>
            <person name="Ogawa T."/>
            <person name="Oguro-Igashira E."/>
            <person name="Kishikawa T."/>
            <person name="Yamashita M."/>
            <person name="Koizumi S."/>
            <person name="Kurakawa T."/>
            <person name="Okumura R."/>
            <person name="Kayama H."/>
            <person name="Murakami M."/>
            <person name="Sakaguchi T."/>
            <person name="Das B."/>
            <person name="Nakamura S."/>
            <person name="Okada Y."/>
            <person name="Kumanogoh A."/>
            <person name="Takeda K."/>
        </authorList>
    </citation>
    <scope>NUCLEOTIDE SEQUENCE</scope>
    <source>
        <strain evidence="3">F3-75</strain>
    </source>
</reference>
<keyword evidence="1" id="KW-1133">Transmembrane helix</keyword>
<dbReference type="EMBL" id="JAPDVK010000001">
    <property type="protein sequence ID" value="MCW4127437.1"/>
    <property type="molecule type" value="Genomic_DNA"/>
</dbReference>
<organism evidence="3 4">
    <name type="scientific">Segatella copri</name>
    <dbReference type="NCBI Taxonomy" id="165179"/>
    <lineage>
        <taxon>Bacteria</taxon>
        <taxon>Pseudomonadati</taxon>
        <taxon>Bacteroidota</taxon>
        <taxon>Bacteroidia</taxon>
        <taxon>Bacteroidales</taxon>
        <taxon>Prevotellaceae</taxon>
        <taxon>Segatella</taxon>
    </lineage>
</organism>
<dbReference type="Proteomes" id="UP001209344">
    <property type="component" value="Unassembled WGS sequence"/>
</dbReference>
<evidence type="ECO:0000313" key="2">
    <source>
        <dbReference type="EMBL" id="MCP9564475.1"/>
    </source>
</evidence>
<keyword evidence="1" id="KW-0472">Membrane</keyword>
<feature type="transmembrane region" description="Helical" evidence="1">
    <location>
        <begin position="6"/>
        <end position="25"/>
    </location>
</feature>
<comment type="caution">
    <text evidence="3">The sequence shown here is derived from an EMBL/GenBank/DDBJ whole genome shotgun (WGS) entry which is preliminary data.</text>
</comment>
<gene>
    <name evidence="2" type="ORF">NNC64_07850</name>
    <name evidence="3" type="ORF">ONT16_03990</name>
</gene>
<dbReference type="AlphaFoldDB" id="A0AAP2XGH1"/>
<reference evidence="2" key="1">
    <citation type="submission" date="2022-07" db="EMBL/GenBank/DDBJ databases">
        <title>Prevotella copri.</title>
        <authorList>
            <person name="Yang C."/>
        </authorList>
    </citation>
    <scope>NUCLEOTIDE SEQUENCE</scope>
    <source>
        <strain evidence="2">HF2107</strain>
    </source>
</reference>
<dbReference type="Proteomes" id="UP001205531">
    <property type="component" value="Unassembled WGS sequence"/>
</dbReference>
<protein>
    <submittedName>
        <fullName evidence="3">Uncharacterized protein</fullName>
    </submittedName>
</protein>
<sequence length="46" mass="5062">MMTIFTMAVAAVMFSGMVLCMGMFLRDVINSIPEMTNMSHSVSLSK</sequence>
<dbReference type="RefSeq" id="WP_153089462.1">
    <property type="nucleotide sequence ID" value="NZ_CP152346.1"/>
</dbReference>